<evidence type="ECO:0000256" key="1">
    <source>
        <dbReference type="ARBA" id="ARBA00023015"/>
    </source>
</evidence>
<proteinExistence type="predicted"/>
<organism evidence="5 6">
    <name type="scientific">Xanthomonas graminis pv. arrhenatheri LMG 727</name>
    <dbReference type="NCBI Taxonomy" id="1195923"/>
    <lineage>
        <taxon>Bacteria</taxon>
        <taxon>Pseudomonadati</taxon>
        <taxon>Pseudomonadota</taxon>
        <taxon>Gammaproteobacteria</taxon>
        <taxon>Lysobacterales</taxon>
        <taxon>Lysobacteraceae</taxon>
        <taxon>Xanthomonas</taxon>
        <taxon>Xanthomonas translucens group</taxon>
        <taxon>Xanthomonas graminis</taxon>
    </lineage>
</organism>
<dbReference type="Pfam" id="PF01022">
    <property type="entry name" value="HTH_5"/>
    <property type="match status" value="1"/>
</dbReference>
<dbReference type="AlphaFoldDB" id="A0A0K2ZUM4"/>
<evidence type="ECO:0000259" key="4">
    <source>
        <dbReference type="PROSITE" id="PS50987"/>
    </source>
</evidence>
<keyword evidence="1" id="KW-0805">Transcription regulation</keyword>
<dbReference type="RefSeq" id="WP_053835391.1">
    <property type="nucleotide sequence ID" value="NZ_CXOI01000033.1"/>
</dbReference>
<protein>
    <submittedName>
        <fullName evidence="5">ArsR family transcriptional regulator</fullName>
    </submittedName>
</protein>
<dbReference type="EMBL" id="CXOI01000033">
    <property type="protein sequence ID" value="CTP87854.1"/>
    <property type="molecule type" value="Genomic_DNA"/>
</dbReference>
<accession>A0A0K2ZUM4</accession>
<dbReference type="InterPro" id="IPR011991">
    <property type="entry name" value="ArsR-like_HTH"/>
</dbReference>
<keyword evidence="6" id="KW-1185">Reference proteome</keyword>
<dbReference type="InterPro" id="IPR001845">
    <property type="entry name" value="HTH_ArsR_DNA-bd_dom"/>
</dbReference>
<dbReference type="Proteomes" id="UP000046187">
    <property type="component" value="Unassembled WGS sequence"/>
</dbReference>
<dbReference type="Gene3D" id="1.10.10.10">
    <property type="entry name" value="Winged helix-like DNA-binding domain superfamily/Winged helix DNA-binding domain"/>
    <property type="match status" value="1"/>
</dbReference>
<dbReference type="PRINTS" id="PR00778">
    <property type="entry name" value="HTHARSR"/>
</dbReference>
<evidence type="ECO:0000256" key="2">
    <source>
        <dbReference type="ARBA" id="ARBA00023125"/>
    </source>
</evidence>
<evidence type="ECO:0000313" key="6">
    <source>
        <dbReference type="Proteomes" id="UP000046187"/>
    </source>
</evidence>
<dbReference type="PANTHER" id="PTHR43132">
    <property type="entry name" value="ARSENICAL RESISTANCE OPERON REPRESSOR ARSR-RELATED"/>
    <property type="match status" value="1"/>
</dbReference>
<dbReference type="PANTHER" id="PTHR43132:SF2">
    <property type="entry name" value="ARSENICAL RESISTANCE OPERON REPRESSOR ARSR-RELATED"/>
    <property type="match status" value="1"/>
</dbReference>
<sequence length="116" mass="12631">MARRLQPAMDPAAMRAHAGEAARLLKALGNEKRLLLLCLLVDHEHSVGELNARLDLSQSALSQHLAVLREDGLVQTRRDGQTIYYSLVPGPAQRILDTLHGIYCSVVPSSPAKAGR</sequence>
<dbReference type="InterPro" id="IPR051011">
    <property type="entry name" value="Metal_resp_trans_reg"/>
</dbReference>
<dbReference type="SUPFAM" id="SSF46785">
    <property type="entry name" value="Winged helix' DNA-binding domain"/>
    <property type="match status" value="1"/>
</dbReference>
<dbReference type="SMART" id="SM00418">
    <property type="entry name" value="HTH_ARSR"/>
    <property type="match status" value="1"/>
</dbReference>
<keyword evidence="3" id="KW-0804">Transcription</keyword>
<gene>
    <name evidence="5" type="ORF">XTALMG727_2177</name>
</gene>
<keyword evidence="2" id="KW-0238">DNA-binding</keyword>
<feature type="domain" description="HTH arsR-type" evidence="4">
    <location>
        <begin position="13"/>
        <end position="107"/>
    </location>
</feature>
<evidence type="ECO:0000313" key="5">
    <source>
        <dbReference type="EMBL" id="CTP87854.1"/>
    </source>
</evidence>
<evidence type="ECO:0000256" key="3">
    <source>
        <dbReference type="ARBA" id="ARBA00023163"/>
    </source>
</evidence>
<name>A0A0K2ZUM4_9XANT</name>
<dbReference type="InterPro" id="IPR036390">
    <property type="entry name" value="WH_DNA-bd_sf"/>
</dbReference>
<reference evidence="6" key="1">
    <citation type="submission" date="2015-07" db="EMBL/GenBank/DDBJ databases">
        <authorList>
            <person name="Wibberg D."/>
        </authorList>
    </citation>
    <scope>NUCLEOTIDE SEQUENCE [LARGE SCALE GENOMIC DNA]</scope>
</reference>
<dbReference type="NCBIfam" id="NF033788">
    <property type="entry name" value="HTH_metalloreg"/>
    <property type="match status" value="1"/>
</dbReference>
<dbReference type="GO" id="GO:0003677">
    <property type="term" value="F:DNA binding"/>
    <property type="evidence" value="ECO:0007669"/>
    <property type="project" value="UniProtKB-KW"/>
</dbReference>
<dbReference type="GO" id="GO:0003700">
    <property type="term" value="F:DNA-binding transcription factor activity"/>
    <property type="evidence" value="ECO:0007669"/>
    <property type="project" value="InterPro"/>
</dbReference>
<dbReference type="CDD" id="cd00090">
    <property type="entry name" value="HTH_ARSR"/>
    <property type="match status" value="1"/>
</dbReference>
<dbReference type="PROSITE" id="PS50987">
    <property type="entry name" value="HTH_ARSR_2"/>
    <property type="match status" value="1"/>
</dbReference>
<dbReference type="InterPro" id="IPR036388">
    <property type="entry name" value="WH-like_DNA-bd_sf"/>
</dbReference>